<comment type="caution">
    <text evidence="1">The sequence shown here is derived from an EMBL/GenBank/DDBJ whole genome shotgun (WGS) entry which is preliminary data.</text>
</comment>
<keyword evidence="1" id="KW-0813">Transport</keyword>
<protein>
    <submittedName>
        <fullName evidence="1">Voltage-gated potassium channel</fullName>
    </submittedName>
</protein>
<reference evidence="1" key="1">
    <citation type="submission" date="2021-03" db="EMBL/GenBank/DDBJ databases">
        <title>Evolutionary priming and transition to the ectomycorrhizal habit in an iconic lineage of mushroom-forming fungi: is preadaptation a requirement?</title>
        <authorList>
            <consortium name="DOE Joint Genome Institute"/>
            <person name="Looney B.P."/>
            <person name="Miyauchi S."/>
            <person name="Morin E."/>
            <person name="Drula E."/>
            <person name="Courty P.E."/>
            <person name="Chicoki N."/>
            <person name="Fauchery L."/>
            <person name="Kohler A."/>
            <person name="Kuo A."/>
            <person name="LaButti K."/>
            <person name="Pangilinan J."/>
            <person name="Lipzen A."/>
            <person name="Riley R."/>
            <person name="Andreopoulos W."/>
            <person name="He G."/>
            <person name="Johnson J."/>
            <person name="Barry K.W."/>
            <person name="Grigoriev I.V."/>
            <person name="Nagy L."/>
            <person name="Hibbett D."/>
            <person name="Henrissat B."/>
            <person name="Matheny P.B."/>
            <person name="Labbe J."/>
            <person name="Martin A.F."/>
        </authorList>
    </citation>
    <scope>NUCLEOTIDE SEQUENCE</scope>
    <source>
        <strain evidence="1">BPL698</strain>
    </source>
</reference>
<name>A0ACC0U8I3_9AGAM</name>
<accession>A0ACC0U8I3</accession>
<evidence type="ECO:0000313" key="1">
    <source>
        <dbReference type="EMBL" id="KAI9507850.1"/>
    </source>
</evidence>
<organism evidence="1 2">
    <name type="scientific">Russula earlei</name>
    <dbReference type="NCBI Taxonomy" id="71964"/>
    <lineage>
        <taxon>Eukaryota</taxon>
        <taxon>Fungi</taxon>
        <taxon>Dikarya</taxon>
        <taxon>Basidiomycota</taxon>
        <taxon>Agaricomycotina</taxon>
        <taxon>Agaricomycetes</taxon>
        <taxon>Russulales</taxon>
        <taxon>Russulaceae</taxon>
        <taxon>Russula</taxon>
    </lineage>
</organism>
<keyword evidence="1" id="KW-0407">Ion channel</keyword>
<dbReference type="EMBL" id="JAGFNK010000110">
    <property type="protein sequence ID" value="KAI9507850.1"/>
    <property type="molecule type" value="Genomic_DNA"/>
</dbReference>
<gene>
    <name evidence="1" type="ORF">F5148DRAFT_980791</name>
</gene>
<evidence type="ECO:0000313" key="2">
    <source>
        <dbReference type="Proteomes" id="UP001207468"/>
    </source>
</evidence>
<keyword evidence="1" id="KW-0406">Ion transport</keyword>
<dbReference type="Proteomes" id="UP001207468">
    <property type="component" value="Unassembled WGS sequence"/>
</dbReference>
<sequence length="773" mass="87816">MSNGFPRRSASLPDWLVKIKEFIFGSHQDHDELSLPTYRRTPLISGSLIPFSILLEIPGLTEHWYVRTYGLQIVETRRNPALVNVSLTFSMALAVIANIALIYRFLERSVKRSTIICIFALTLHDLLNIVTIVTFGIQHRFNDGFTTGEAFWMTICSTIVSTITNLTLIWDLRKTPNFAEAGTGITRKQRSLVIITIIFLAYIALGALFSSLAMSLTFLDGLFFTLVTTLTIGFGDIVPKTATQRVVVCLYAVFGIIILGSGVRLTSEAVLEGLQVGYRRRLKEYKMRRKARKHEREQVRRWRAAVEECLVERGLEVWTPDKPVLASSGPNTRPTTLRRGSNFVSQPMYLNTEALPRVVLESAAREAGVPPERFIGRKFGRRARQTYRRHHHYDQQRRQDEPEGDRRGRVPMDITWTIDDGGLQEHRNGNWSSAWWERARHALHLANAGDASSVPQGDPFPSMTAQEMIKDIERDERRSLYTKLGFAWAVFFTFWLIGSVIFSKTENWGYGSAMYFCFIAFTTIGYGDLAPKTALGRSIFVVWALFGVGAMTILIAVVSDAFSSKYHSVMHDKRFDRAVRRYRQGQEKAMRGQVKEDSNRSASAQVMPVLQANLARISSREPGQPTIVSEPAQTLEEAEARLRARIEPLPAMILKEVLRLRDHTRYFLVSNGHASAWNLHTVPGANDVLTTSRAVIPEDLKEVLDEIAREEGFEERLKQEVWDDPHARNTLFLLSLEKGARKMVEAAELALETLAERNELRVLEERVDEEEIE</sequence>
<proteinExistence type="predicted"/>
<keyword evidence="2" id="KW-1185">Reference proteome</keyword>